<keyword evidence="10" id="KW-1185">Reference proteome</keyword>
<evidence type="ECO:0000256" key="7">
    <source>
        <dbReference type="ARBA" id="ARBA00023136"/>
    </source>
</evidence>
<evidence type="ECO:0000256" key="3">
    <source>
        <dbReference type="ARBA" id="ARBA00007559"/>
    </source>
</evidence>
<feature type="transmembrane region" description="Helical" evidence="8">
    <location>
        <begin position="52"/>
        <end position="73"/>
    </location>
</feature>
<protein>
    <recommendedName>
        <fullName evidence="8">GPI-anchored wall transfer protein</fullName>
        <ecNumber evidence="8">2.3.-.-</ecNumber>
    </recommendedName>
</protein>
<keyword evidence="6 8" id="KW-1133">Transmembrane helix</keyword>
<accession>A0AAD7KCA4</accession>
<keyword evidence="4 8" id="KW-0337">GPI-anchor biosynthesis</keyword>
<reference evidence="9" key="1">
    <citation type="submission" date="2023-03" db="EMBL/GenBank/DDBJ databases">
        <title>Massive genome expansion in bonnet fungi (Mycena s.s.) driven by repeated elements and novel gene families across ecological guilds.</title>
        <authorList>
            <consortium name="Lawrence Berkeley National Laboratory"/>
            <person name="Harder C.B."/>
            <person name="Miyauchi S."/>
            <person name="Viragh M."/>
            <person name="Kuo A."/>
            <person name="Thoen E."/>
            <person name="Andreopoulos B."/>
            <person name="Lu D."/>
            <person name="Skrede I."/>
            <person name="Drula E."/>
            <person name="Henrissat B."/>
            <person name="Morin E."/>
            <person name="Kohler A."/>
            <person name="Barry K."/>
            <person name="LaButti K."/>
            <person name="Morin E."/>
            <person name="Salamov A."/>
            <person name="Lipzen A."/>
            <person name="Mereny Z."/>
            <person name="Hegedus B."/>
            <person name="Baldrian P."/>
            <person name="Stursova M."/>
            <person name="Weitz H."/>
            <person name="Taylor A."/>
            <person name="Grigoriev I.V."/>
            <person name="Nagy L.G."/>
            <person name="Martin F."/>
            <person name="Kauserud H."/>
        </authorList>
    </citation>
    <scope>NUCLEOTIDE SEQUENCE</scope>
    <source>
        <strain evidence="9">CBHHK182m</strain>
    </source>
</reference>
<comment type="pathway">
    <text evidence="2 8">Glycolipid biosynthesis; glycosylphosphatidylinositol-anchor biosynthesis.</text>
</comment>
<dbReference type="AlphaFoldDB" id="A0AAD7KCA4"/>
<dbReference type="EC" id="2.3.-.-" evidence="8"/>
<feature type="transmembrane region" description="Helical" evidence="8">
    <location>
        <begin position="379"/>
        <end position="402"/>
    </location>
</feature>
<organism evidence="9 10">
    <name type="scientific">Mycena metata</name>
    <dbReference type="NCBI Taxonomy" id="1033252"/>
    <lineage>
        <taxon>Eukaryota</taxon>
        <taxon>Fungi</taxon>
        <taxon>Dikarya</taxon>
        <taxon>Basidiomycota</taxon>
        <taxon>Agaricomycotina</taxon>
        <taxon>Agaricomycetes</taxon>
        <taxon>Agaricomycetidae</taxon>
        <taxon>Agaricales</taxon>
        <taxon>Marasmiineae</taxon>
        <taxon>Mycenaceae</taxon>
        <taxon>Mycena</taxon>
    </lineage>
</organism>
<keyword evidence="7 8" id="KW-0472">Membrane</keyword>
<comment type="function">
    <text evidence="8">A acetyltransferase, which acetylates the inositol ring of phosphatidylinositol during biosynthesis of GPI-anchor.</text>
</comment>
<feature type="transmembrane region" description="Helical" evidence="8">
    <location>
        <begin position="148"/>
        <end position="171"/>
    </location>
</feature>
<proteinExistence type="inferred from homology"/>
<evidence type="ECO:0000313" key="9">
    <source>
        <dbReference type="EMBL" id="KAJ7782797.1"/>
    </source>
</evidence>
<feature type="transmembrane region" description="Helical" evidence="8">
    <location>
        <begin position="20"/>
        <end position="40"/>
    </location>
</feature>
<evidence type="ECO:0000313" key="10">
    <source>
        <dbReference type="Proteomes" id="UP001215598"/>
    </source>
</evidence>
<gene>
    <name evidence="9" type="ORF">B0H16DRAFT_1494413</name>
</gene>
<evidence type="ECO:0000256" key="5">
    <source>
        <dbReference type="ARBA" id="ARBA00022692"/>
    </source>
</evidence>
<feature type="transmembrane region" description="Helical" evidence="8">
    <location>
        <begin position="432"/>
        <end position="456"/>
    </location>
</feature>
<evidence type="ECO:0000256" key="2">
    <source>
        <dbReference type="ARBA" id="ARBA00004687"/>
    </source>
</evidence>
<dbReference type="EMBL" id="JARKIB010000003">
    <property type="protein sequence ID" value="KAJ7782797.1"/>
    <property type="molecule type" value="Genomic_DNA"/>
</dbReference>
<feature type="transmembrane region" description="Helical" evidence="8">
    <location>
        <begin position="293"/>
        <end position="314"/>
    </location>
</feature>
<sequence length="496" mass="53943">MSDYKTLKEAWVSEQTGSSITHVNAISSVALASIALFSVIHTRLYDGRAGPAFIPSFALLVLPLLFSMTLFALRPLLLTGLLLVPAALVLARTPRPGTTLPASQGALKPLPALTTYRAHMMLMTILGILAVDFPVFPRSLAKCEKYGVSVMDLGVGSFVFSNGLVSALPLLKDPAHLNAPLLPKLLAVVKRTAPVIALGVVRVVLVKGTEYPEHETEYGTHWNFFITLALLPILQVLMHPLLKVVPAVDSGAGIQQLALSPLGLDLKGYVKTAPRLGLISANREGIVSLGGYLAIHLLGLFTGTLVLPPTPAFFRRMRDAHKKRDDGNRNELGAPRQNDKTAIELASYAMVWWAVLGVISMPGLRVDEGVSRQTANLPYALWITGFNTSFILGYLVLDMIFFPGPMRKKRQSGGYNDREYGKEKEMRRAPELLEAVNLNALPLFLLANLLTGLVNLSMQSMYASDAKAMGVLALYAVVVCGVAWGVRGRRVKLWFL</sequence>
<dbReference type="PIRSF" id="PIRSF017321">
    <property type="entry name" value="GWT1"/>
    <property type="match status" value="1"/>
</dbReference>
<keyword evidence="5 8" id="KW-0812">Transmembrane</keyword>
<evidence type="ECO:0000256" key="6">
    <source>
        <dbReference type="ARBA" id="ARBA00022989"/>
    </source>
</evidence>
<keyword evidence="8" id="KW-0256">Endoplasmic reticulum</keyword>
<dbReference type="PANTHER" id="PTHR20661">
    <property type="entry name" value="PHOSPHATIDYLINOSITOL-GLYCAN BIOSYNTHESIS CLASS W PROTEIN"/>
    <property type="match status" value="1"/>
</dbReference>
<dbReference type="Pfam" id="PF06423">
    <property type="entry name" value="GWT1"/>
    <property type="match status" value="1"/>
</dbReference>
<comment type="subcellular location">
    <subcellularLocation>
        <location evidence="8">Endoplasmic reticulum membrane</location>
        <topology evidence="8">Multi-pass membrane protein</topology>
    </subcellularLocation>
    <subcellularLocation>
        <location evidence="1">Membrane</location>
        <topology evidence="1">Multi-pass membrane protein</topology>
    </subcellularLocation>
</comment>
<dbReference type="PANTHER" id="PTHR20661:SF0">
    <property type="entry name" value="PHOSPHATIDYLINOSITOL-GLYCAN BIOSYNTHESIS CLASS W PROTEIN"/>
    <property type="match status" value="1"/>
</dbReference>
<dbReference type="GO" id="GO:0072659">
    <property type="term" value="P:protein localization to plasma membrane"/>
    <property type="evidence" value="ECO:0007669"/>
    <property type="project" value="TreeGrafter"/>
</dbReference>
<keyword evidence="8" id="KW-0012">Acyltransferase</keyword>
<evidence type="ECO:0000256" key="1">
    <source>
        <dbReference type="ARBA" id="ARBA00004141"/>
    </source>
</evidence>
<dbReference type="GO" id="GO:0006506">
    <property type="term" value="P:GPI anchor biosynthetic process"/>
    <property type="evidence" value="ECO:0007669"/>
    <property type="project" value="UniProtKB-KW"/>
</dbReference>
<feature type="transmembrane region" description="Helical" evidence="8">
    <location>
        <begin position="345"/>
        <end position="364"/>
    </location>
</feature>
<feature type="transmembrane region" description="Helical" evidence="8">
    <location>
        <begin position="116"/>
        <end position="136"/>
    </location>
</feature>
<dbReference type="InterPro" id="IPR009447">
    <property type="entry name" value="PIGW/GWT1"/>
</dbReference>
<feature type="transmembrane region" description="Helical" evidence="8">
    <location>
        <begin position="221"/>
        <end position="242"/>
    </location>
</feature>
<evidence type="ECO:0000256" key="4">
    <source>
        <dbReference type="ARBA" id="ARBA00022502"/>
    </source>
</evidence>
<dbReference type="GO" id="GO:0032216">
    <property type="term" value="F:glucosaminyl-phosphatidylinositol O-acyltransferase activity"/>
    <property type="evidence" value="ECO:0007669"/>
    <property type="project" value="TreeGrafter"/>
</dbReference>
<dbReference type="Proteomes" id="UP001215598">
    <property type="component" value="Unassembled WGS sequence"/>
</dbReference>
<keyword evidence="8" id="KW-0808">Transferase</keyword>
<dbReference type="GO" id="GO:0005789">
    <property type="term" value="C:endoplasmic reticulum membrane"/>
    <property type="evidence" value="ECO:0007669"/>
    <property type="project" value="UniProtKB-SubCell"/>
</dbReference>
<name>A0AAD7KCA4_9AGAR</name>
<comment type="caution">
    <text evidence="9">The sequence shown here is derived from an EMBL/GenBank/DDBJ whole genome shotgun (WGS) entry which is preliminary data.</text>
</comment>
<feature type="transmembrane region" description="Helical" evidence="8">
    <location>
        <begin position="191"/>
        <end position="209"/>
    </location>
</feature>
<feature type="transmembrane region" description="Helical" evidence="8">
    <location>
        <begin position="468"/>
        <end position="486"/>
    </location>
</feature>
<evidence type="ECO:0000256" key="8">
    <source>
        <dbReference type="RuleBase" id="RU280819"/>
    </source>
</evidence>
<comment type="similarity">
    <text evidence="3 8">Belongs to the PIGW family.</text>
</comment>